<dbReference type="NCBIfam" id="TIGR01511">
    <property type="entry name" value="ATPase-IB1_Cu"/>
    <property type="match status" value="1"/>
</dbReference>
<dbReference type="InterPro" id="IPR008250">
    <property type="entry name" value="ATPase_P-typ_transduc_dom_A_sf"/>
</dbReference>
<evidence type="ECO:0000256" key="3">
    <source>
        <dbReference type="ARBA" id="ARBA00012517"/>
    </source>
</evidence>
<proteinExistence type="inferred from homology"/>
<dbReference type="SUPFAM" id="SSF81653">
    <property type="entry name" value="Calcium ATPase, transduction domain A"/>
    <property type="match status" value="1"/>
</dbReference>
<evidence type="ECO:0000259" key="17">
    <source>
        <dbReference type="Pfam" id="PF00122"/>
    </source>
</evidence>
<accession>A0A5Q2MZH4</accession>
<gene>
    <name evidence="18" type="primary">copB</name>
    <name evidence="18" type="ORF">FTV88_2286</name>
</gene>
<dbReference type="SUPFAM" id="SSF81665">
    <property type="entry name" value="Calcium ATPase, transmembrane domain M"/>
    <property type="match status" value="1"/>
</dbReference>
<dbReference type="InterPro" id="IPR018303">
    <property type="entry name" value="ATPase_P-typ_P_site"/>
</dbReference>
<dbReference type="PROSITE" id="PS00154">
    <property type="entry name" value="ATPASE_E1_E2"/>
    <property type="match status" value="1"/>
</dbReference>
<dbReference type="EMBL" id="CP045875">
    <property type="protein sequence ID" value="QGG48384.1"/>
    <property type="molecule type" value="Genomic_DNA"/>
</dbReference>
<comment type="subcellular location">
    <subcellularLocation>
        <location evidence="1">Cell membrane</location>
        <topology evidence="1">Multi-pass membrane protein</topology>
    </subcellularLocation>
</comment>
<dbReference type="GO" id="GO:0005524">
    <property type="term" value="F:ATP binding"/>
    <property type="evidence" value="ECO:0007669"/>
    <property type="project" value="UniProtKB-UniRule"/>
</dbReference>
<dbReference type="OrthoDB" id="9760364at2"/>
<evidence type="ECO:0000256" key="15">
    <source>
        <dbReference type="RuleBase" id="RU362081"/>
    </source>
</evidence>
<feature type="region of interest" description="Disordered" evidence="16">
    <location>
        <begin position="81"/>
        <end position="109"/>
    </location>
</feature>
<dbReference type="NCBIfam" id="TIGR01494">
    <property type="entry name" value="ATPase_P-type"/>
    <property type="match status" value="1"/>
</dbReference>
<evidence type="ECO:0000256" key="7">
    <source>
        <dbReference type="ARBA" id="ARBA00022741"/>
    </source>
</evidence>
<feature type="domain" description="P-type ATPase A" evidence="17">
    <location>
        <begin position="244"/>
        <end position="343"/>
    </location>
</feature>
<evidence type="ECO:0000256" key="14">
    <source>
        <dbReference type="ARBA" id="ARBA00049289"/>
    </source>
</evidence>
<dbReference type="InterPro" id="IPR027256">
    <property type="entry name" value="P-typ_ATPase_IB"/>
</dbReference>
<dbReference type="PANTHER" id="PTHR43520:SF8">
    <property type="entry name" value="P-TYPE CU(+) TRANSPORTER"/>
    <property type="match status" value="1"/>
</dbReference>
<evidence type="ECO:0000256" key="6">
    <source>
        <dbReference type="ARBA" id="ARBA00022723"/>
    </source>
</evidence>
<dbReference type="InterPro" id="IPR023214">
    <property type="entry name" value="HAD_sf"/>
</dbReference>
<keyword evidence="19" id="KW-1185">Reference proteome</keyword>
<dbReference type="EC" id="7.2.2.8" evidence="3"/>
<dbReference type="NCBIfam" id="TIGR01525">
    <property type="entry name" value="ATPase-IB_hvy"/>
    <property type="match status" value="1"/>
</dbReference>
<comment type="caution">
    <text evidence="15">Lacks conserved residue(s) required for the propagation of feature annotation.</text>
</comment>
<evidence type="ECO:0000256" key="11">
    <source>
        <dbReference type="ARBA" id="ARBA00022989"/>
    </source>
</evidence>
<dbReference type="AlphaFoldDB" id="A0A5Q2MZH4"/>
<dbReference type="Pfam" id="PF00702">
    <property type="entry name" value="Hydrolase"/>
    <property type="match status" value="1"/>
</dbReference>
<keyword evidence="8" id="KW-0813">Transport</keyword>
<name>A0A5Q2MZH4_9FIRM</name>
<dbReference type="SUPFAM" id="SSF56784">
    <property type="entry name" value="HAD-like"/>
    <property type="match status" value="1"/>
</dbReference>
<evidence type="ECO:0000256" key="12">
    <source>
        <dbReference type="ARBA" id="ARBA00023008"/>
    </source>
</evidence>
<dbReference type="GO" id="GO:0005886">
    <property type="term" value="C:plasma membrane"/>
    <property type="evidence" value="ECO:0007669"/>
    <property type="project" value="UniProtKB-SubCell"/>
</dbReference>
<keyword evidence="10" id="KW-1278">Translocase</keyword>
<dbReference type="InterPro" id="IPR036412">
    <property type="entry name" value="HAD-like_sf"/>
</dbReference>
<evidence type="ECO:0000256" key="5">
    <source>
        <dbReference type="ARBA" id="ARBA00022692"/>
    </source>
</evidence>
<dbReference type="Gene3D" id="2.70.150.10">
    <property type="entry name" value="Calcium-transporting ATPase, cytoplasmic transduction domain A"/>
    <property type="match status" value="1"/>
</dbReference>
<dbReference type="SFLD" id="SFLDF00027">
    <property type="entry name" value="p-type_atpase"/>
    <property type="match status" value="1"/>
</dbReference>
<evidence type="ECO:0000313" key="18">
    <source>
        <dbReference type="EMBL" id="QGG48384.1"/>
    </source>
</evidence>
<dbReference type="PRINTS" id="PR00941">
    <property type="entry name" value="CDATPASE"/>
</dbReference>
<keyword evidence="7 15" id="KW-0547">Nucleotide-binding</keyword>
<reference evidence="19" key="1">
    <citation type="submission" date="2019-11" db="EMBL/GenBank/DDBJ databases">
        <title>Genome sequence of Heliorestis convoluta strain HH, an alkaliphilic and minimalistic phototrophic bacterium from a soda lake in Egypt.</title>
        <authorList>
            <person name="Dewey E.D."/>
            <person name="Stokes L.M."/>
            <person name="Burchell B.M."/>
            <person name="Shaffer K.N."/>
            <person name="Huntington A.M."/>
            <person name="Baker J.M."/>
            <person name="Nadendla S."/>
            <person name="Giglio M.G."/>
            <person name="Touchman J.W."/>
            <person name="Blankenship R.E."/>
            <person name="Madigan M.T."/>
            <person name="Sattley W.M."/>
        </authorList>
    </citation>
    <scope>NUCLEOTIDE SEQUENCE [LARGE SCALE GENOMIC DNA]</scope>
    <source>
        <strain evidence="19">HH</strain>
    </source>
</reference>
<evidence type="ECO:0000256" key="2">
    <source>
        <dbReference type="ARBA" id="ARBA00006024"/>
    </source>
</evidence>
<organism evidence="18 19">
    <name type="scientific">Heliorestis convoluta</name>
    <dbReference type="NCBI Taxonomy" id="356322"/>
    <lineage>
        <taxon>Bacteria</taxon>
        <taxon>Bacillati</taxon>
        <taxon>Bacillota</taxon>
        <taxon>Clostridia</taxon>
        <taxon>Eubacteriales</taxon>
        <taxon>Heliobacteriaceae</taxon>
        <taxon>Heliorestis</taxon>
    </lineage>
</organism>
<feature type="transmembrane region" description="Helical" evidence="15">
    <location>
        <begin position="384"/>
        <end position="409"/>
    </location>
</feature>
<keyword evidence="13 15" id="KW-0472">Membrane</keyword>
<evidence type="ECO:0000313" key="19">
    <source>
        <dbReference type="Proteomes" id="UP000366051"/>
    </source>
</evidence>
<keyword evidence="5 15" id="KW-0812">Transmembrane</keyword>
<evidence type="ECO:0000256" key="16">
    <source>
        <dbReference type="SAM" id="MobiDB-lite"/>
    </source>
</evidence>
<dbReference type="InterPro" id="IPR044492">
    <property type="entry name" value="P_typ_ATPase_HD_dom"/>
</dbReference>
<dbReference type="GO" id="GO:0140581">
    <property type="term" value="F:P-type monovalent copper transporter activity"/>
    <property type="evidence" value="ECO:0007669"/>
    <property type="project" value="UniProtKB-EC"/>
</dbReference>
<keyword evidence="8" id="KW-0187">Copper transport</keyword>
<keyword evidence="8" id="KW-0406">Ion transport</keyword>
<feature type="compositionally biased region" description="Low complexity" evidence="16">
    <location>
        <begin position="83"/>
        <end position="99"/>
    </location>
</feature>
<dbReference type="FunFam" id="2.70.150.10:FF:000020">
    <property type="entry name" value="Copper-exporting P-type ATPase A"/>
    <property type="match status" value="1"/>
</dbReference>
<dbReference type="GO" id="GO:0055070">
    <property type="term" value="P:copper ion homeostasis"/>
    <property type="evidence" value="ECO:0007669"/>
    <property type="project" value="TreeGrafter"/>
</dbReference>
<dbReference type="PRINTS" id="PR00119">
    <property type="entry name" value="CATATPASE"/>
</dbReference>
<evidence type="ECO:0000256" key="9">
    <source>
        <dbReference type="ARBA" id="ARBA00022840"/>
    </source>
</evidence>
<evidence type="ECO:0000256" key="4">
    <source>
        <dbReference type="ARBA" id="ARBA00022475"/>
    </source>
</evidence>
<keyword evidence="9 15" id="KW-0067">ATP-binding</keyword>
<keyword evidence="11 15" id="KW-1133">Transmembrane helix</keyword>
<evidence type="ECO:0000256" key="10">
    <source>
        <dbReference type="ARBA" id="ARBA00022967"/>
    </source>
</evidence>
<comment type="similarity">
    <text evidence="2 15">Belongs to the cation transport ATPase (P-type) (TC 3.A.3) family. Type IB subfamily.</text>
</comment>
<dbReference type="KEGG" id="hcv:FTV88_2286"/>
<dbReference type="CDD" id="cd02079">
    <property type="entry name" value="P-type_ATPase_HM"/>
    <property type="match status" value="1"/>
</dbReference>
<protein>
    <recommendedName>
        <fullName evidence="3">P-type Cu(+) transporter</fullName>
        <ecNumber evidence="3">7.2.2.8</ecNumber>
    </recommendedName>
</protein>
<dbReference type="Proteomes" id="UP000366051">
    <property type="component" value="Chromosome"/>
</dbReference>
<keyword evidence="4 15" id="KW-1003">Cell membrane</keyword>
<sequence>MVTVVHHLPGRVRLAVQGLQGHRFRFMACALEEAFSTDSRVKKISASAASGNVLLLYDPALLSIEEIREKLLSTYQQKRELLQPKSPKSSSPDQSEQSSTNSEGLESESLCKTSVCRPIAEPEDLPLKTQIKQSLITGAILLWVGVKRIILGPSLLSANRTVHTVSAVTTIVAGYPILRSGLSALSGKKINNDLLIGMATLVSLLLRESVTGLVVVFLVNLSTLFQTLTLERSRRAIRDLLAVQEEKSWVLRNGVEVEIPVKEIVPGDVVILQPGSKIPVDGQVQEGQAAVNESMMTGESMPRMKQPGDDVFSGTVVETGHLRVLALKVGDDTALARIIHLVEDARSHRAPIQNFADRFSERFVPFSFLLALVVFLFTRDFRRAMTMLIIACPCAVGLATPTAVSAAMGNGARRGILIKGGHYLEEAGSVDTVLFDKTGTLTEGRPRVSRIISLHDDYGPEDVLALAASGELHSNHPLALAVVEKAREMELVLPDHTDDEVIIGHGIRVLIDGKPLLVGSGHWMDDEGIERSHGDFEANRMHSLGETVLYVAREKTLIGLIGIVDTLRVRSKETIDLLYAEGIQNVSIISGDNPETVSIIARQLGVPLHHGSLMPEDKVDIIKNYQAQGYKVVMVGEGVNDSPALATADVGIAMGQAGSDAAIETAPIVLQGDDPTKVVQLIILSRRTMEVIRQNFAFAVGINATGILLGALNIISPLTGALLHNLSTLGVVLNSGRLLLYPLEIEGGRKELGGVPLVKLEDPA</sequence>
<evidence type="ECO:0000256" key="8">
    <source>
        <dbReference type="ARBA" id="ARBA00022796"/>
    </source>
</evidence>
<dbReference type="RefSeq" id="WP_153725570.1">
    <property type="nucleotide sequence ID" value="NZ_CP045875.1"/>
</dbReference>
<dbReference type="InterPro" id="IPR059000">
    <property type="entry name" value="ATPase_P-type_domA"/>
</dbReference>
<dbReference type="InterPro" id="IPR001757">
    <property type="entry name" value="P_typ_ATPase"/>
</dbReference>
<keyword evidence="12" id="KW-0186">Copper</keyword>
<dbReference type="InterPro" id="IPR023298">
    <property type="entry name" value="ATPase_P-typ_TM_dom_sf"/>
</dbReference>
<dbReference type="PANTHER" id="PTHR43520">
    <property type="entry name" value="ATP7, ISOFORM B"/>
    <property type="match status" value="1"/>
</dbReference>
<dbReference type="Pfam" id="PF00122">
    <property type="entry name" value="E1-E2_ATPase"/>
    <property type="match status" value="1"/>
</dbReference>
<comment type="catalytic activity">
    <reaction evidence="14">
        <text>Cu(+)(in) + ATP + H2O = Cu(+)(out) + ADP + phosphate + H(+)</text>
        <dbReference type="Rhea" id="RHEA:25792"/>
        <dbReference type="ChEBI" id="CHEBI:15377"/>
        <dbReference type="ChEBI" id="CHEBI:15378"/>
        <dbReference type="ChEBI" id="CHEBI:30616"/>
        <dbReference type="ChEBI" id="CHEBI:43474"/>
        <dbReference type="ChEBI" id="CHEBI:49552"/>
        <dbReference type="ChEBI" id="CHEBI:456216"/>
        <dbReference type="EC" id="7.2.2.8"/>
    </reaction>
</comment>
<dbReference type="SFLD" id="SFLDS00003">
    <property type="entry name" value="Haloacid_Dehalogenase"/>
    <property type="match status" value="1"/>
</dbReference>
<keyword evidence="6 15" id="KW-0479">Metal-binding</keyword>
<evidence type="ECO:0000256" key="13">
    <source>
        <dbReference type="ARBA" id="ARBA00023136"/>
    </source>
</evidence>
<dbReference type="SFLD" id="SFLDG00002">
    <property type="entry name" value="C1.7:_P-type_atpase_like"/>
    <property type="match status" value="1"/>
</dbReference>
<dbReference type="GO" id="GO:0043682">
    <property type="term" value="F:P-type divalent copper transporter activity"/>
    <property type="evidence" value="ECO:0007669"/>
    <property type="project" value="TreeGrafter"/>
</dbReference>
<dbReference type="GO" id="GO:0005507">
    <property type="term" value="F:copper ion binding"/>
    <property type="evidence" value="ECO:0007669"/>
    <property type="project" value="TreeGrafter"/>
</dbReference>
<evidence type="ECO:0000256" key="1">
    <source>
        <dbReference type="ARBA" id="ARBA00004651"/>
    </source>
</evidence>
<dbReference type="Gene3D" id="3.40.1110.10">
    <property type="entry name" value="Calcium-transporting ATPase, cytoplasmic domain N"/>
    <property type="match status" value="1"/>
</dbReference>
<dbReference type="InterPro" id="IPR023299">
    <property type="entry name" value="ATPase_P-typ_cyto_dom_N"/>
</dbReference>
<feature type="transmembrane region" description="Helical" evidence="15">
    <location>
        <begin position="696"/>
        <end position="715"/>
    </location>
</feature>
<dbReference type="GO" id="GO:0016887">
    <property type="term" value="F:ATP hydrolysis activity"/>
    <property type="evidence" value="ECO:0007669"/>
    <property type="project" value="InterPro"/>
</dbReference>
<dbReference type="Gene3D" id="3.40.50.1000">
    <property type="entry name" value="HAD superfamily/HAD-like"/>
    <property type="match status" value="1"/>
</dbReference>